<evidence type="ECO:0000313" key="1">
    <source>
        <dbReference type="EMBL" id="KKL92784.1"/>
    </source>
</evidence>
<dbReference type="AlphaFoldDB" id="A0A0F9G290"/>
<evidence type="ECO:0008006" key="2">
    <source>
        <dbReference type="Google" id="ProtNLM"/>
    </source>
</evidence>
<protein>
    <recommendedName>
        <fullName evidence="2">Zinc/iron-chelating domain-containing protein</fullName>
    </recommendedName>
</protein>
<gene>
    <name evidence="1" type="ORF">LCGC14_1881220</name>
</gene>
<sequence length="199" mass="22123">MADFLSNMETLYEAMQRDYDSVREHYGFSCKGCVDNCCTQRFFHYTWAEYLYLLEGMKNAGAAVSMEIIGKAREVVASYDKEEDPSDPKPLMCPINFEGLCALYTHRPMICRMHGLPHRVRDPKGRETRGGGCAPFDSKAIKAGWTLNRTPHYLALARVEGELRARRKLSAKLRLTTAEMLIMMATSGGGAASGGGLAP</sequence>
<reference evidence="1" key="1">
    <citation type="journal article" date="2015" name="Nature">
        <title>Complex archaea that bridge the gap between prokaryotes and eukaryotes.</title>
        <authorList>
            <person name="Spang A."/>
            <person name="Saw J.H."/>
            <person name="Jorgensen S.L."/>
            <person name="Zaremba-Niedzwiedzka K."/>
            <person name="Martijn J."/>
            <person name="Lind A.E."/>
            <person name="van Eijk R."/>
            <person name="Schleper C."/>
            <person name="Guy L."/>
            <person name="Ettema T.J."/>
        </authorList>
    </citation>
    <scope>NUCLEOTIDE SEQUENCE</scope>
</reference>
<name>A0A0F9G290_9ZZZZ</name>
<comment type="caution">
    <text evidence="1">The sequence shown here is derived from an EMBL/GenBank/DDBJ whole genome shotgun (WGS) entry which is preliminary data.</text>
</comment>
<dbReference type="EMBL" id="LAZR01019375">
    <property type="protein sequence ID" value="KKL92784.1"/>
    <property type="molecule type" value="Genomic_DNA"/>
</dbReference>
<feature type="non-terminal residue" evidence="1">
    <location>
        <position position="199"/>
    </location>
</feature>
<organism evidence="1">
    <name type="scientific">marine sediment metagenome</name>
    <dbReference type="NCBI Taxonomy" id="412755"/>
    <lineage>
        <taxon>unclassified sequences</taxon>
        <taxon>metagenomes</taxon>
        <taxon>ecological metagenomes</taxon>
    </lineage>
</organism>
<proteinExistence type="predicted"/>
<accession>A0A0F9G290</accession>